<proteinExistence type="predicted"/>
<dbReference type="InterPro" id="IPR029058">
    <property type="entry name" value="AB_hydrolase_fold"/>
</dbReference>
<dbReference type="InterPro" id="IPR022742">
    <property type="entry name" value="Hydrolase_4"/>
</dbReference>
<dbReference type="PANTHER" id="PTHR11614">
    <property type="entry name" value="PHOSPHOLIPASE-RELATED"/>
    <property type="match status" value="1"/>
</dbReference>
<dbReference type="AlphaFoldDB" id="A0A7S3B8K0"/>
<protein>
    <recommendedName>
        <fullName evidence="1">Serine aminopeptidase S33 domain-containing protein</fullName>
    </recommendedName>
</protein>
<evidence type="ECO:0000259" key="1">
    <source>
        <dbReference type="Pfam" id="PF12146"/>
    </source>
</evidence>
<evidence type="ECO:0000313" key="2">
    <source>
        <dbReference type="EMBL" id="CAE0126755.1"/>
    </source>
</evidence>
<accession>A0A7S3B8K0</accession>
<dbReference type="Gene3D" id="3.40.50.1820">
    <property type="entry name" value="alpha/beta hydrolase"/>
    <property type="match status" value="1"/>
</dbReference>
<reference evidence="2" key="1">
    <citation type="submission" date="2021-01" db="EMBL/GenBank/DDBJ databases">
        <authorList>
            <person name="Corre E."/>
            <person name="Pelletier E."/>
            <person name="Niang G."/>
            <person name="Scheremetjew M."/>
            <person name="Finn R."/>
            <person name="Kale V."/>
            <person name="Holt S."/>
            <person name="Cochrane G."/>
            <person name="Meng A."/>
            <person name="Brown T."/>
            <person name="Cohen L."/>
        </authorList>
    </citation>
    <scope>NUCLEOTIDE SEQUENCE</scope>
    <source>
        <strain evidence="2">RCC927</strain>
    </source>
</reference>
<dbReference type="SUPFAM" id="SSF53474">
    <property type="entry name" value="alpha/beta-Hydrolases"/>
    <property type="match status" value="1"/>
</dbReference>
<name>A0A7S3B8K0_9VIRI</name>
<sequence>MAWSDLGGGEARPGVPSTGWAVGAGGLRLATYAWDALPECAPLRGAVLCVHGHAVHARYEFLRAAAPGGPHDCYEGSLVQRLNALGLAVRAYDQQSFGASEGARQGTRGFVERFDDLVDDFLALAEPLKRWCAERRLPLFVLATSMGGCVATRALQRRPKACDGAVFVAPMLSLEAAKKQPANRVLLPVVGALSAWAPTLRLAAGAVNERFPYLQEEMDRDPRCLSSRTVGTTVRLANEYLLATDAARADMDKLVAPFLTLHSPQDTSVDPEASEFLHAHAAAQDKHLESVEGMWHNLLIEPGCQRVLDCIEKWLSERC</sequence>
<feature type="domain" description="Serine aminopeptidase S33" evidence="1">
    <location>
        <begin position="76"/>
        <end position="302"/>
    </location>
</feature>
<dbReference type="InterPro" id="IPR051044">
    <property type="entry name" value="MAG_DAG_Lipase"/>
</dbReference>
<gene>
    <name evidence="2" type="ORF">PSIN1315_LOCUS1211</name>
</gene>
<dbReference type="EMBL" id="HBHY01001927">
    <property type="protein sequence ID" value="CAE0126755.1"/>
    <property type="molecule type" value="Transcribed_RNA"/>
</dbReference>
<dbReference type="Pfam" id="PF12146">
    <property type="entry name" value="Hydrolase_4"/>
    <property type="match status" value="1"/>
</dbReference>
<organism evidence="2">
    <name type="scientific">Prasinoderma singulare</name>
    <dbReference type="NCBI Taxonomy" id="676789"/>
    <lineage>
        <taxon>Eukaryota</taxon>
        <taxon>Viridiplantae</taxon>
        <taxon>Prasinodermophyta</taxon>
        <taxon>Prasinodermophyceae</taxon>
        <taxon>Prasinodermales</taxon>
        <taxon>Prasinodermaceae</taxon>
        <taxon>Prasinoderma</taxon>
    </lineage>
</organism>